<evidence type="ECO:0000313" key="2">
    <source>
        <dbReference type="Proteomes" id="UP000798662"/>
    </source>
</evidence>
<comment type="caution">
    <text evidence="1">The sequence shown here is derived from an EMBL/GenBank/DDBJ whole genome shotgun (WGS) entry which is preliminary data.</text>
</comment>
<sequence length="455" mass="49091">MEKAVVDFAFKSECLASGTPEQRKAATNAASAVKDDTNWEQLYTVVGLLEPLKLALDNAQSNGRRLGKVRSVMFRLSSHFSSFSYPPSTVGTSLKQHVMNSFNERERYTLRAVHSLAYLLDPRYADHPSPPDTTELSEALNLLCSLAAAHDVKLELTHHKVKDEKDLPPGCASTTADNIMAELTAYKAKSQGALVLPAVWEQGAVKDPLAWWKQWGSCIPNLQTVAVKIMKLPVGFGAGERSFSNAAKIQSKLRTRLSYSRLHKLLFVYCNSRSLSAIPSGMGLGPETAPLFGPEGVQLDGVARQEDVEDDDEMSAADIFDVGMSDGLNDADGGSSEQSPDDVTERRADRERGTRRATDSNGVQRMGVQALVEGVVVPPAAADGERRTKRGTDSNGVQRMGVQALVDGVVVPPAAADGERRTKRATDSKGVHRMGVEALVVGVVVPPAAAGRDRR</sequence>
<keyword evidence="2" id="KW-1185">Reference proteome</keyword>
<proteinExistence type="predicted"/>
<name>A0ACC3C822_PYRYE</name>
<reference evidence="1" key="1">
    <citation type="submission" date="2019-11" db="EMBL/GenBank/DDBJ databases">
        <title>Nori genome reveals adaptations in red seaweeds to the harsh intertidal environment.</title>
        <authorList>
            <person name="Wang D."/>
            <person name="Mao Y."/>
        </authorList>
    </citation>
    <scope>NUCLEOTIDE SEQUENCE</scope>
    <source>
        <tissue evidence="1">Gametophyte</tissue>
    </source>
</reference>
<dbReference type="Proteomes" id="UP000798662">
    <property type="component" value="Chromosome 2"/>
</dbReference>
<evidence type="ECO:0000313" key="1">
    <source>
        <dbReference type="EMBL" id="KAK1865962.1"/>
    </source>
</evidence>
<gene>
    <name evidence="1" type="ORF">I4F81_008483</name>
</gene>
<dbReference type="EMBL" id="CM020619">
    <property type="protein sequence ID" value="KAK1865962.1"/>
    <property type="molecule type" value="Genomic_DNA"/>
</dbReference>
<accession>A0ACC3C822</accession>
<organism evidence="1 2">
    <name type="scientific">Pyropia yezoensis</name>
    <name type="common">Susabi-nori</name>
    <name type="synonym">Porphyra yezoensis</name>
    <dbReference type="NCBI Taxonomy" id="2788"/>
    <lineage>
        <taxon>Eukaryota</taxon>
        <taxon>Rhodophyta</taxon>
        <taxon>Bangiophyceae</taxon>
        <taxon>Bangiales</taxon>
        <taxon>Bangiaceae</taxon>
        <taxon>Pyropia</taxon>
    </lineage>
</organism>
<protein>
    <submittedName>
        <fullName evidence="1">Uncharacterized protein</fullName>
    </submittedName>
</protein>